<protein>
    <submittedName>
        <fullName evidence="8">Uncharacterized protein</fullName>
    </submittedName>
</protein>
<dbReference type="InterPro" id="IPR015943">
    <property type="entry name" value="WD40/YVTN_repeat-like_dom_sf"/>
</dbReference>
<keyword evidence="9" id="KW-1185">Reference proteome</keyword>
<dbReference type="FunCoup" id="A0A6L2Q2D7">
    <property type="interactions" value="494"/>
</dbReference>
<proteinExistence type="inferred from homology"/>
<evidence type="ECO:0000256" key="3">
    <source>
        <dbReference type="ARBA" id="ARBA00022737"/>
    </source>
</evidence>
<dbReference type="PROSITE" id="PS00678">
    <property type="entry name" value="WD_REPEATS_1"/>
    <property type="match status" value="1"/>
</dbReference>
<dbReference type="AlphaFoldDB" id="A0A6L2Q2D7"/>
<dbReference type="PANTHER" id="PTHR22852">
    <property type="entry name" value="LETHAL 2 DENTICLELESS PROTEIN RETINOIC ACID-REGULATED NUCLEAR MATRIX-ASSOCIATED PROTEIN"/>
    <property type="match status" value="1"/>
</dbReference>
<keyword evidence="2 6" id="KW-0853">WD repeat</keyword>
<evidence type="ECO:0000256" key="1">
    <source>
        <dbReference type="ARBA" id="ARBA00004906"/>
    </source>
</evidence>
<reference evidence="9" key="1">
    <citation type="submission" date="2020-01" db="EMBL/GenBank/DDBJ databases">
        <title>Draft genome sequence of the Termite Coptotermes fromosanus.</title>
        <authorList>
            <person name="Itakura S."/>
            <person name="Yosikawa Y."/>
            <person name="Umezawa K."/>
        </authorList>
    </citation>
    <scope>NUCLEOTIDE SEQUENCE [LARGE SCALE GENOMIC DNA]</scope>
</reference>
<dbReference type="SMART" id="SM00320">
    <property type="entry name" value="WD40"/>
    <property type="match status" value="6"/>
</dbReference>
<accession>A0A6L2Q2D7</accession>
<evidence type="ECO:0000313" key="9">
    <source>
        <dbReference type="Proteomes" id="UP000502823"/>
    </source>
</evidence>
<dbReference type="PROSITE" id="PS50082">
    <property type="entry name" value="WD_REPEATS_2"/>
    <property type="match status" value="4"/>
</dbReference>
<dbReference type="InterPro" id="IPR001680">
    <property type="entry name" value="WD40_rpt"/>
</dbReference>
<dbReference type="GO" id="GO:0030674">
    <property type="term" value="F:protein-macromolecule adaptor activity"/>
    <property type="evidence" value="ECO:0007669"/>
    <property type="project" value="TreeGrafter"/>
</dbReference>
<dbReference type="GO" id="GO:0043161">
    <property type="term" value="P:proteasome-mediated ubiquitin-dependent protein catabolic process"/>
    <property type="evidence" value="ECO:0007669"/>
    <property type="project" value="TreeGrafter"/>
</dbReference>
<comment type="similarity">
    <text evidence="5">Belongs to the WD repeat cdt2 family.</text>
</comment>
<feature type="region of interest" description="Disordered" evidence="7">
    <location>
        <begin position="628"/>
        <end position="667"/>
    </location>
</feature>
<dbReference type="SUPFAM" id="SSF50978">
    <property type="entry name" value="WD40 repeat-like"/>
    <property type="match status" value="1"/>
</dbReference>
<dbReference type="InterPro" id="IPR019775">
    <property type="entry name" value="WD40_repeat_CS"/>
</dbReference>
<evidence type="ECO:0000256" key="5">
    <source>
        <dbReference type="ARBA" id="ARBA00038344"/>
    </source>
</evidence>
<evidence type="ECO:0000256" key="7">
    <source>
        <dbReference type="SAM" id="MobiDB-lite"/>
    </source>
</evidence>
<feature type="compositionally biased region" description="Polar residues" evidence="7">
    <location>
        <begin position="632"/>
        <end position="642"/>
    </location>
</feature>
<feature type="repeat" description="WD" evidence="6">
    <location>
        <begin position="243"/>
        <end position="284"/>
    </location>
</feature>
<feature type="repeat" description="WD" evidence="6">
    <location>
        <begin position="386"/>
        <end position="420"/>
    </location>
</feature>
<comment type="caution">
    <text evidence="8">The sequence shown here is derived from an EMBL/GenBank/DDBJ whole genome shotgun (WGS) entry which is preliminary data.</text>
</comment>
<comment type="pathway">
    <text evidence="1">Protein modification; protein ubiquitination.</text>
</comment>
<dbReference type="PROSITE" id="PS50294">
    <property type="entry name" value="WD_REPEATS_REGION"/>
    <property type="match status" value="3"/>
</dbReference>
<dbReference type="InterPro" id="IPR051865">
    <property type="entry name" value="WD-repeat_CDT2_adapter"/>
</dbReference>
<evidence type="ECO:0000256" key="4">
    <source>
        <dbReference type="ARBA" id="ARBA00022786"/>
    </source>
</evidence>
<evidence type="ECO:0000313" key="8">
    <source>
        <dbReference type="EMBL" id="GFG36968.1"/>
    </source>
</evidence>
<gene>
    <name evidence="8" type="ORF">Cfor_05389</name>
</gene>
<dbReference type="InterPro" id="IPR036322">
    <property type="entry name" value="WD40_repeat_dom_sf"/>
</dbReference>
<feature type="repeat" description="WD" evidence="6">
    <location>
        <begin position="132"/>
        <end position="166"/>
    </location>
</feature>
<dbReference type="Proteomes" id="UP000502823">
    <property type="component" value="Unassembled WGS sequence"/>
</dbReference>
<keyword evidence="4" id="KW-0833">Ubl conjugation pathway</keyword>
<evidence type="ECO:0000256" key="2">
    <source>
        <dbReference type="ARBA" id="ARBA00022574"/>
    </source>
</evidence>
<dbReference type="OrthoDB" id="2096344at2759"/>
<sequence>MLVEGNNKKIPIQSLLDNLISSACDENLMATECSEVLGKETCEDGVCRTTNTYDLAIKRLKCYDCDEFCGIYPYNYGRSYNSESPVFACQFCCKVNYQHWLALANEDGMIAIQDTRLKNQRHRSGEINVEGIQAHHNAIFDLAWMEEELKLVSVSGDHTAVLWDVSIMPFRQLRQFRGHTRSVKTVAFRPQDKAVFATGARDGMIMVWDTRSNQGPLWDKPDNFISNSHHALGSGDRRNKSTPTSRASSITSLVFQDQYHLISCGAGDGLIKVWDLRKNYSAYKREPLPCHTLPYPGSTSRNGFTNLVLDPGKLKLYASCMDSVIYCYNVATYETMPVAVFVGHQNSTFYVKSCLSPDGLYLASGSSDECAYIWNTCGSGRPVTSLVGHGAEVTCVQWCPTGDTKIVTCSDDSRHRIWKVGFEFEDDNYAALLRGWAVTPKMTNAEEKYTNQIVHAIPHANKTHVSHHEGTPDCVFSDSILPKASCSKCNGKGQATNVCTTCVCVLRRKSPRTKRKLKGLLDDNASCSFSLCGKPTVLSPVREGNQLSGMGLETRARRLFSPCKHIVSCHSSTSNQQPDTETEFHPILSSPTLNLPNYVLDGTSPHHHCSPNAQLKENVDWLTKLRKEKTTSVESQTNSSVHITPKRRLTRSRSHEASKGTSPKGNSETLWRFFRVAGKATGEALNCSATQGESSPQILTVEP</sequence>
<dbReference type="Pfam" id="PF00400">
    <property type="entry name" value="WD40"/>
    <property type="match status" value="5"/>
</dbReference>
<dbReference type="Gene3D" id="2.130.10.10">
    <property type="entry name" value="YVTN repeat-like/Quinoprotein amine dehydrogenase"/>
    <property type="match status" value="2"/>
</dbReference>
<dbReference type="GO" id="GO:0007095">
    <property type="term" value="P:mitotic G2 DNA damage checkpoint signaling"/>
    <property type="evidence" value="ECO:0007669"/>
    <property type="project" value="TreeGrafter"/>
</dbReference>
<organism evidence="8 9">
    <name type="scientific">Coptotermes formosanus</name>
    <name type="common">Formosan subterranean termite</name>
    <dbReference type="NCBI Taxonomy" id="36987"/>
    <lineage>
        <taxon>Eukaryota</taxon>
        <taxon>Metazoa</taxon>
        <taxon>Ecdysozoa</taxon>
        <taxon>Arthropoda</taxon>
        <taxon>Hexapoda</taxon>
        <taxon>Insecta</taxon>
        <taxon>Pterygota</taxon>
        <taxon>Neoptera</taxon>
        <taxon>Polyneoptera</taxon>
        <taxon>Dictyoptera</taxon>
        <taxon>Blattodea</taxon>
        <taxon>Blattoidea</taxon>
        <taxon>Termitoidae</taxon>
        <taxon>Rhinotermitidae</taxon>
        <taxon>Coptotermes</taxon>
    </lineage>
</organism>
<evidence type="ECO:0000256" key="6">
    <source>
        <dbReference type="PROSITE-ProRule" id="PRU00221"/>
    </source>
</evidence>
<dbReference type="InParanoid" id="A0A6L2Q2D7"/>
<dbReference type="GO" id="GO:0005634">
    <property type="term" value="C:nucleus"/>
    <property type="evidence" value="ECO:0007669"/>
    <property type="project" value="TreeGrafter"/>
</dbReference>
<name>A0A6L2Q2D7_COPFO</name>
<feature type="repeat" description="WD" evidence="6">
    <location>
        <begin position="176"/>
        <end position="214"/>
    </location>
</feature>
<keyword evidence="3" id="KW-0677">Repeat</keyword>
<dbReference type="EMBL" id="BLKM01012573">
    <property type="protein sequence ID" value="GFG36968.1"/>
    <property type="molecule type" value="Genomic_DNA"/>
</dbReference>
<dbReference type="PANTHER" id="PTHR22852:SF0">
    <property type="entry name" value="DENTICLELESS PROTEIN HOMOLOG"/>
    <property type="match status" value="1"/>
</dbReference>